<proteinExistence type="predicted"/>
<dbReference type="GO" id="GO:0016567">
    <property type="term" value="P:protein ubiquitination"/>
    <property type="evidence" value="ECO:0007669"/>
    <property type="project" value="InterPro"/>
</dbReference>
<dbReference type="InterPro" id="IPR045005">
    <property type="entry name" value="BPM1-6"/>
</dbReference>
<keyword evidence="3" id="KW-1185">Reference proteome</keyword>
<dbReference type="EMBL" id="RWGY01000007">
    <property type="protein sequence ID" value="TVU40366.1"/>
    <property type="molecule type" value="Genomic_DNA"/>
</dbReference>
<name>A0A5J9VXK1_9POAL</name>
<evidence type="ECO:0000313" key="2">
    <source>
        <dbReference type="EMBL" id="TVU40366.1"/>
    </source>
</evidence>
<dbReference type="CDD" id="cd00121">
    <property type="entry name" value="MATH"/>
    <property type="match status" value="1"/>
</dbReference>
<dbReference type="SUPFAM" id="SSF49599">
    <property type="entry name" value="TRAF domain-like"/>
    <property type="match status" value="1"/>
</dbReference>
<dbReference type="InterPro" id="IPR002083">
    <property type="entry name" value="MATH/TRAF_dom"/>
</dbReference>
<reference evidence="2 3" key="1">
    <citation type="journal article" date="2019" name="Sci. Rep.">
        <title>A high-quality genome of Eragrostis curvula grass provides insights into Poaceae evolution and supports new strategies to enhance forage quality.</title>
        <authorList>
            <person name="Carballo J."/>
            <person name="Santos B.A.C.M."/>
            <person name="Zappacosta D."/>
            <person name="Garbus I."/>
            <person name="Selva J.P."/>
            <person name="Gallo C.A."/>
            <person name="Diaz A."/>
            <person name="Albertini E."/>
            <person name="Caccamo M."/>
            <person name="Echenique V."/>
        </authorList>
    </citation>
    <scope>NUCLEOTIDE SEQUENCE [LARGE SCALE GENOMIC DNA]</scope>
    <source>
        <strain evidence="3">cv. Victoria</strain>
        <tissue evidence="2">Leaf</tissue>
    </source>
</reference>
<dbReference type="PROSITE" id="PS50144">
    <property type="entry name" value="MATH"/>
    <property type="match status" value="1"/>
</dbReference>
<dbReference type="AlphaFoldDB" id="A0A5J9VXK1"/>
<dbReference type="Proteomes" id="UP000324897">
    <property type="component" value="Chromosome 4"/>
</dbReference>
<dbReference type="Pfam" id="PF22486">
    <property type="entry name" value="MATH_2"/>
    <property type="match status" value="1"/>
</dbReference>
<feature type="non-terminal residue" evidence="2">
    <location>
        <position position="1"/>
    </location>
</feature>
<evidence type="ECO:0000259" key="1">
    <source>
        <dbReference type="PROSITE" id="PS50144"/>
    </source>
</evidence>
<protein>
    <recommendedName>
        <fullName evidence="1">MATH domain-containing protein</fullName>
    </recommendedName>
</protein>
<comment type="caution">
    <text evidence="2">The sequence shown here is derived from an EMBL/GenBank/DDBJ whole genome shotgun (WGS) entry which is preliminary data.</text>
</comment>
<sequence length="191" mass="20710">MAATTALLRSSAGRALCSASAIVCKQATWTHVLRFDGYSQLSEAIGTGHHVLSSVFHIGSHSWSLRLYPNGESFVTEGNIGVFMCIESDAANEPVSARIKFSFLDRLGNPGFVRDTASRCFRKAGTSWGFHDLITKNDLEKSEYLNNDSFAIRCDMTVTTLSERPDHIVFIAGNTEPDATASGNTEPDATA</sequence>
<dbReference type="OrthoDB" id="684466at2759"/>
<dbReference type="Gramene" id="TVU40366">
    <property type="protein sequence ID" value="TVU40366"/>
    <property type="gene ID" value="EJB05_13829"/>
</dbReference>
<dbReference type="PANTHER" id="PTHR26379:SF187">
    <property type="entry name" value="OS07G0655300 PROTEIN"/>
    <property type="match status" value="1"/>
</dbReference>
<dbReference type="PANTHER" id="PTHR26379">
    <property type="entry name" value="BTB/POZ AND MATH DOMAIN-CONTAINING PROTEIN 1"/>
    <property type="match status" value="1"/>
</dbReference>
<gene>
    <name evidence="2" type="ORF">EJB05_13829</name>
</gene>
<organism evidence="2 3">
    <name type="scientific">Eragrostis curvula</name>
    <name type="common">weeping love grass</name>
    <dbReference type="NCBI Taxonomy" id="38414"/>
    <lineage>
        <taxon>Eukaryota</taxon>
        <taxon>Viridiplantae</taxon>
        <taxon>Streptophyta</taxon>
        <taxon>Embryophyta</taxon>
        <taxon>Tracheophyta</taxon>
        <taxon>Spermatophyta</taxon>
        <taxon>Magnoliopsida</taxon>
        <taxon>Liliopsida</taxon>
        <taxon>Poales</taxon>
        <taxon>Poaceae</taxon>
        <taxon>PACMAD clade</taxon>
        <taxon>Chloridoideae</taxon>
        <taxon>Eragrostideae</taxon>
        <taxon>Eragrostidinae</taxon>
        <taxon>Eragrostis</taxon>
    </lineage>
</organism>
<evidence type="ECO:0000313" key="3">
    <source>
        <dbReference type="Proteomes" id="UP000324897"/>
    </source>
</evidence>
<dbReference type="InterPro" id="IPR008974">
    <property type="entry name" value="TRAF-like"/>
</dbReference>
<feature type="domain" description="MATH" evidence="1">
    <location>
        <begin position="28"/>
        <end position="156"/>
    </location>
</feature>
<accession>A0A5J9VXK1</accession>
<dbReference type="Gene3D" id="2.60.210.10">
    <property type="entry name" value="Apoptosis, Tumor Necrosis Factor Receptor Associated Protein 2, Chain A"/>
    <property type="match status" value="1"/>
</dbReference>